<accession>A0A6A4HY99</accession>
<sequence length="546" mass="61364">MSATETKNNITDQSQPSGHLSSRLPIRTASASLSPTQASRLTQSPQASSSSTRLPMPRKSNPAPTEQLFAPRNTSFPRDSASANKVRPSQSISPEPRENYVSSERGSNSGSTRRPRVNNTEPELISTADMMLYLNNQARLRGQRVVIGDEAMQPQTTWTDNSTRRMGFFGKTQKLPIVNNYNKSAQTDIHKTNKMNAEPSAKSPSSKGKRPEKSTVNLNDSDHDSVITAEKSTHSRQTAVSTAVVRMQEYNRHIRRRAILQLMRNSDLQEHSRTQITDQHIIFNEDYTEVYAKEQPEIPIHIRPIREEELVPYRVNFPEPFGPGDRTGIPVWDTSRQTNSHQAPAGPPGDPDEDPDDYDNDDRRDDRNLHRNNNSRNNDPQGSRKNQENGGGEGPPGGPPDGDDPGGNNDHNSNHSRKSKQGTGNNRTTPAPYNTRALSGIGDNYKYEPKTVSEEECLDTILQVYVDLINYHLLNKPATGTNNAQKTILQNIPRPEFFYGDEDVVKFDTWIRSMVRWLNVADQCGPESRYSESRNRWVITAVDIQR</sequence>
<feature type="region of interest" description="Disordered" evidence="1">
    <location>
        <begin position="188"/>
        <end position="240"/>
    </location>
</feature>
<feature type="compositionally biased region" description="Low complexity" evidence="1">
    <location>
        <begin position="371"/>
        <end position="380"/>
    </location>
</feature>
<feature type="compositionally biased region" description="Polar residues" evidence="1">
    <location>
        <begin position="1"/>
        <end position="20"/>
    </location>
</feature>
<evidence type="ECO:0000313" key="3">
    <source>
        <dbReference type="Proteomes" id="UP000799118"/>
    </source>
</evidence>
<feature type="compositionally biased region" description="Polar residues" evidence="1">
    <location>
        <begin position="72"/>
        <end position="93"/>
    </location>
</feature>
<dbReference type="Proteomes" id="UP000799118">
    <property type="component" value="Unassembled WGS sequence"/>
</dbReference>
<feature type="compositionally biased region" description="Polar residues" evidence="1">
    <location>
        <begin position="421"/>
        <end position="432"/>
    </location>
</feature>
<gene>
    <name evidence="2" type="ORF">BT96DRAFT_989424</name>
</gene>
<organism evidence="2 3">
    <name type="scientific">Gymnopus androsaceus JB14</name>
    <dbReference type="NCBI Taxonomy" id="1447944"/>
    <lineage>
        <taxon>Eukaryota</taxon>
        <taxon>Fungi</taxon>
        <taxon>Dikarya</taxon>
        <taxon>Basidiomycota</taxon>
        <taxon>Agaricomycotina</taxon>
        <taxon>Agaricomycetes</taxon>
        <taxon>Agaricomycetidae</taxon>
        <taxon>Agaricales</taxon>
        <taxon>Marasmiineae</taxon>
        <taxon>Omphalotaceae</taxon>
        <taxon>Gymnopus</taxon>
    </lineage>
</organism>
<keyword evidence="3" id="KW-1185">Reference proteome</keyword>
<protein>
    <submittedName>
        <fullName evidence="2">Uncharacterized protein</fullName>
    </submittedName>
</protein>
<dbReference type="OrthoDB" id="3062822at2759"/>
<evidence type="ECO:0000256" key="1">
    <source>
        <dbReference type="SAM" id="MobiDB-lite"/>
    </source>
</evidence>
<feature type="compositionally biased region" description="Acidic residues" evidence="1">
    <location>
        <begin position="350"/>
        <end position="360"/>
    </location>
</feature>
<feature type="compositionally biased region" description="Polar residues" evidence="1">
    <location>
        <begin position="29"/>
        <end position="53"/>
    </location>
</feature>
<name>A0A6A4HY99_9AGAR</name>
<feature type="compositionally biased region" description="Polar residues" evidence="1">
    <location>
        <begin position="100"/>
        <end position="121"/>
    </location>
</feature>
<proteinExistence type="predicted"/>
<reference evidence="2" key="1">
    <citation type="journal article" date="2019" name="Environ. Microbiol.">
        <title>Fungal ecological strategies reflected in gene transcription - a case study of two litter decomposers.</title>
        <authorList>
            <person name="Barbi F."/>
            <person name="Kohler A."/>
            <person name="Barry K."/>
            <person name="Baskaran P."/>
            <person name="Daum C."/>
            <person name="Fauchery L."/>
            <person name="Ihrmark K."/>
            <person name="Kuo A."/>
            <person name="LaButti K."/>
            <person name="Lipzen A."/>
            <person name="Morin E."/>
            <person name="Grigoriev I.V."/>
            <person name="Henrissat B."/>
            <person name="Lindahl B."/>
            <person name="Martin F."/>
        </authorList>
    </citation>
    <scope>NUCLEOTIDE SEQUENCE</scope>
    <source>
        <strain evidence="2">JB14</strain>
    </source>
</reference>
<feature type="region of interest" description="Disordered" evidence="1">
    <location>
        <begin position="1"/>
        <end position="123"/>
    </location>
</feature>
<dbReference type="AlphaFoldDB" id="A0A6A4HY99"/>
<feature type="region of interest" description="Disordered" evidence="1">
    <location>
        <begin position="317"/>
        <end position="437"/>
    </location>
</feature>
<dbReference type="EMBL" id="ML769417">
    <property type="protein sequence ID" value="KAE9404372.1"/>
    <property type="molecule type" value="Genomic_DNA"/>
</dbReference>
<evidence type="ECO:0000313" key="2">
    <source>
        <dbReference type="EMBL" id="KAE9404372.1"/>
    </source>
</evidence>